<dbReference type="GO" id="GO:0005886">
    <property type="term" value="C:plasma membrane"/>
    <property type="evidence" value="ECO:0007669"/>
    <property type="project" value="TreeGrafter"/>
</dbReference>
<keyword evidence="9" id="KW-1185">Reference proteome</keyword>
<dbReference type="CDD" id="cd05716">
    <property type="entry name" value="IgV_pIgR_like"/>
    <property type="match status" value="1"/>
</dbReference>
<keyword evidence="5" id="KW-1015">Disulfide bond</keyword>
<dbReference type="PANTHER" id="PTHR11860:SF87">
    <property type="entry name" value="CMRF35-LIKE MOLECULE 8"/>
    <property type="match status" value="1"/>
</dbReference>
<sequence length="260" mass="28832">MKGSMLQQHLTVGLFLLSDLFLKGLTSIIVGPSMLNASLGKTLSVKCQYKAGYHNYVKYWCKGSDWGSCTYVVKTDGTEEENRVGRTVIKDNHTELEFTVRMETITKEDAGIYWCAIEKYASDLNWKVNITVTIELPPTSMTTTGSISTTSTFPTETTQRSPNKDVDLIILLPVLLGLLILILGGTTLLMWKLKKKKVTKNSKVSPSSDQATDGTEVAYTTVIPTRSFAPKSQVSENTEKVDYASFRFSTLNDQPIYANA</sequence>
<evidence type="ECO:0000256" key="6">
    <source>
        <dbReference type="SAM" id="Phobius"/>
    </source>
</evidence>
<evidence type="ECO:0000313" key="10">
    <source>
        <dbReference type="RefSeq" id="XP_034268918.1"/>
    </source>
</evidence>
<dbReference type="PANTHER" id="PTHR11860">
    <property type="entry name" value="POLYMERIC-IMMUNOGLOBULIN RECEPTOR"/>
    <property type="match status" value="1"/>
</dbReference>
<keyword evidence="6" id="KW-1133">Transmembrane helix</keyword>
<evidence type="ECO:0000256" key="3">
    <source>
        <dbReference type="ARBA" id="ARBA00022729"/>
    </source>
</evidence>
<evidence type="ECO:0000256" key="2">
    <source>
        <dbReference type="ARBA" id="ARBA00022692"/>
    </source>
</evidence>
<dbReference type="KEGG" id="pgut:117663089"/>
<dbReference type="InterPro" id="IPR036179">
    <property type="entry name" value="Ig-like_dom_sf"/>
</dbReference>
<name>A0A6P9BDK6_PANGU</name>
<dbReference type="RefSeq" id="XP_034268918.1">
    <property type="nucleotide sequence ID" value="XM_034413027.1"/>
</dbReference>
<dbReference type="InterPro" id="IPR013106">
    <property type="entry name" value="Ig_V-set"/>
</dbReference>
<accession>A0A6P9BDK6</accession>
<reference evidence="10" key="1">
    <citation type="submission" date="2025-08" db="UniProtKB">
        <authorList>
            <consortium name="RefSeq"/>
        </authorList>
    </citation>
    <scope>IDENTIFICATION</scope>
    <source>
        <tissue evidence="10">Blood</tissue>
    </source>
</reference>
<dbReference type="OrthoDB" id="8920197at2759"/>
<protein>
    <submittedName>
        <fullName evidence="10">CMRF35-like molecule 1</fullName>
    </submittedName>
</protein>
<dbReference type="AlphaFoldDB" id="A0A6P9BDK6"/>
<evidence type="ECO:0000259" key="8">
    <source>
        <dbReference type="PROSITE" id="PS50835"/>
    </source>
</evidence>
<dbReference type="SUPFAM" id="SSF48726">
    <property type="entry name" value="Immunoglobulin"/>
    <property type="match status" value="1"/>
</dbReference>
<feature type="transmembrane region" description="Helical" evidence="6">
    <location>
        <begin position="168"/>
        <end position="191"/>
    </location>
</feature>
<gene>
    <name evidence="10" type="primary">CD300LF</name>
</gene>
<dbReference type="SMART" id="SM00409">
    <property type="entry name" value="IG"/>
    <property type="match status" value="1"/>
</dbReference>
<feature type="signal peptide" evidence="7">
    <location>
        <begin position="1"/>
        <end position="26"/>
    </location>
</feature>
<dbReference type="InterPro" id="IPR003599">
    <property type="entry name" value="Ig_sub"/>
</dbReference>
<dbReference type="OMA" id="RSHEEPT"/>
<evidence type="ECO:0000256" key="7">
    <source>
        <dbReference type="SAM" id="SignalP"/>
    </source>
</evidence>
<comment type="subcellular location">
    <subcellularLocation>
        <location evidence="1">Membrane</location>
    </subcellularLocation>
</comment>
<dbReference type="FunFam" id="2.60.40.10:FF:000370">
    <property type="entry name" value="CMRF35-like molecule 1"/>
    <property type="match status" value="1"/>
</dbReference>
<organism evidence="9 10">
    <name type="scientific">Pantherophis guttatus</name>
    <name type="common">Corn snake</name>
    <name type="synonym">Elaphe guttata</name>
    <dbReference type="NCBI Taxonomy" id="94885"/>
    <lineage>
        <taxon>Eukaryota</taxon>
        <taxon>Metazoa</taxon>
        <taxon>Chordata</taxon>
        <taxon>Craniata</taxon>
        <taxon>Vertebrata</taxon>
        <taxon>Euteleostomi</taxon>
        <taxon>Lepidosauria</taxon>
        <taxon>Squamata</taxon>
        <taxon>Bifurcata</taxon>
        <taxon>Unidentata</taxon>
        <taxon>Episquamata</taxon>
        <taxon>Toxicofera</taxon>
        <taxon>Serpentes</taxon>
        <taxon>Colubroidea</taxon>
        <taxon>Colubridae</taxon>
        <taxon>Colubrinae</taxon>
        <taxon>Pantherophis</taxon>
    </lineage>
</organism>
<keyword evidence="4 6" id="KW-0472">Membrane</keyword>
<feature type="chain" id="PRO_5027785198" evidence="7">
    <location>
        <begin position="27"/>
        <end position="260"/>
    </location>
</feature>
<feature type="domain" description="Ig-like" evidence="8">
    <location>
        <begin position="26"/>
        <end position="133"/>
    </location>
</feature>
<dbReference type="InterPro" id="IPR050671">
    <property type="entry name" value="CD300_family_receptors"/>
</dbReference>
<dbReference type="InterPro" id="IPR013783">
    <property type="entry name" value="Ig-like_fold"/>
</dbReference>
<dbReference type="Gene3D" id="2.60.40.10">
    <property type="entry name" value="Immunoglobulins"/>
    <property type="match status" value="1"/>
</dbReference>
<evidence type="ECO:0000256" key="4">
    <source>
        <dbReference type="ARBA" id="ARBA00023136"/>
    </source>
</evidence>
<evidence type="ECO:0000256" key="5">
    <source>
        <dbReference type="ARBA" id="ARBA00023157"/>
    </source>
</evidence>
<keyword evidence="3 7" id="KW-0732">Signal</keyword>
<evidence type="ECO:0000313" key="9">
    <source>
        <dbReference type="Proteomes" id="UP001652622"/>
    </source>
</evidence>
<proteinExistence type="predicted"/>
<dbReference type="Proteomes" id="UP001652622">
    <property type="component" value="Unplaced"/>
</dbReference>
<dbReference type="GO" id="GO:0004888">
    <property type="term" value="F:transmembrane signaling receptor activity"/>
    <property type="evidence" value="ECO:0007669"/>
    <property type="project" value="TreeGrafter"/>
</dbReference>
<dbReference type="PROSITE" id="PS50835">
    <property type="entry name" value="IG_LIKE"/>
    <property type="match status" value="1"/>
</dbReference>
<dbReference type="InParanoid" id="A0A6P9BDK6"/>
<dbReference type="Pfam" id="PF07686">
    <property type="entry name" value="V-set"/>
    <property type="match status" value="1"/>
</dbReference>
<dbReference type="InterPro" id="IPR007110">
    <property type="entry name" value="Ig-like_dom"/>
</dbReference>
<evidence type="ECO:0000256" key="1">
    <source>
        <dbReference type="ARBA" id="ARBA00004370"/>
    </source>
</evidence>
<keyword evidence="2 6" id="KW-0812">Transmembrane</keyword>